<dbReference type="EMBL" id="GL348719">
    <property type="protein sequence ID" value="EFH43809.1"/>
    <property type="molecule type" value="Genomic_DNA"/>
</dbReference>
<dbReference type="InterPro" id="IPR000626">
    <property type="entry name" value="Ubiquitin-like_dom"/>
</dbReference>
<gene>
    <name evidence="2" type="ORF">ARALYDRAFT_913886</name>
</gene>
<dbReference type="Gramene" id="scaffold_701628.1">
    <property type="protein sequence ID" value="scaffold_701628.1"/>
    <property type="gene ID" value="scaffold_701628.1"/>
</dbReference>
<evidence type="ECO:0000313" key="2">
    <source>
        <dbReference type="EMBL" id="EFH43809.1"/>
    </source>
</evidence>
<dbReference type="Gene3D" id="3.10.20.90">
    <property type="entry name" value="Phosphatidylinositol 3-kinase Catalytic Subunit, Chain A, domain 1"/>
    <property type="match status" value="1"/>
</dbReference>
<proteinExistence type="predicted"/>
<organism evidence="3">
    <name type="scientific">Arabidopsis lyrata subsp. lyrata</name>
    <name type="common">Lyre-leaved rock-cress</name>
    <dbReference type="NCBI Taxonomy" id="81972"/>
    <lineage>
        <taxon>Eukaryota</taxon>
        <taxon>Viridiplantae</taxon>
        <taxon>Streptophyta</taxon>
        <taxon>Embryophyta</taxon>
        <taxon>Tracheophyta</taxon>
        <taxon>Spermatophyta</taxon>
        <taxon>Magnoliopsida</taxon>
        <taxon>eudicotyledons</taxon>
        <taxon>Gunneridae</taxon>
        <taxon>Pentapetalae</taxon>
        <taxon>rosids</taxon>
        <taxon>malvids</taxon>
        <taxon>Brassicales</taxon>
        <taxon>Brassicaceae</taxon>
        <taxon>Camelineae</taxon>
        <taxon>Arabidopsis</taxon>
    </lineage>
</organism>
<feature type="domain" description="Ubiquitin-like" evidence="1">
    <location>
        <begin position="21"/>
        <end position="74"/>
    </location>
</feature>
<dbReference type="InterPro" id="IPR029071">
    <property type="entry name" value="Ubiquitin-like_domsf"/>
</dbReference>
<dbReference type="eggNOG" id="KOG0007">
    <property type="taxonomic scope" value="Eukaryota"/>
</dbReference>
<evidence type="ECO:0000259" key="1">
    <source>
        <dbReference type="Pfam" id="PF00240"/>
    </source>
</evidence>
<accession>D7MF69</accession>
<name>D7MF69_ARALL</name>
<dbReference type="Proteomes" id="UP000008694">
    <property type="component" value="Unassembled WGS sequence"/>
</dbReference>
<evidence type="ECO:0000313" key="3">
    <source>
        <dbReference type="Proteomes" id="UP000008694"/>
    </source>
</evidence>
<sequence>MIRVSGADDYGGVFEIGNMGELSLSDKVASLKMRIGLTIQIPAHRQMLSGKAGVLEDNRSLAHYNDGAGEILTVSW</sequence>
<dbReference type="STRING" id="81972.D7MF69"/>
<protein>
    <recommendedName>
        <fullName evidence="1">Ubiquitin-like domain-containing protein</fullName>
    </recommendedName>
</protein>
<reference evidence="3" key="1">
    <citation type="journal article" date="2011" name="Nat. Genet.">
        <title>The Arabidopsis lyrata genome sequence and the basis of rapid genome size change.</title>
        <authorList>
            <person name="Hu T.T."/>
            <person name="Pattyn P."/>
            <person name="Bakker E.G."/>
            <person name="Cao J."/>
            <person name="Cheng J.-F."/>
            <person name="Clark R.M."/>
            <person name="Fahlgren N."/>
            <person name="Fawcett J.A."/>
            <person name="Grimwood J."/>
            <person name="Gundlach H."/>
            <person name="Haberer G."/>
            <person name="Hollister J.D."/>
            <person name="Ossowski S."/>
            <person name="Ottilar R.P."/>
            <person name="Salamov A.A."/>
            <person name="Schneeberger K."/>
            <person name="Spannagl M."/>
            <person name="Wang X."/>
            <person name="Yang L."/>
            <person name="Nasrallah M.E."/>
            <person name="Bergelson J."/>
            <person name="Carrington J.C."/>
            <person name="Gaut B.S."/>
            <person name="Schmutz J."/>
            <person name="Mayer K.F.X."/>
            <person name="Van de Peer Y."/>
            <person name="Grigoriev I.V."/>
            <person name="Nordborg M."/>
            <person name="Weigel D."/>
            <person name="Guo Y.-L."/>
        </authorList>
    </citation>
    <scope>NUCLEOTIDE SEQUENCE [LARGE SCALE GENOMIC DNA]</scope>
    <source>
        <strain evidence="3">cv. MN47</strain>
    </source>
</reference>
<dbReference type="Pfam" id="PF00240">
    <property type="entry name" value="ubiquitin"/>
    <property type="match status" value="1"/>
</dbReference>
<dbReference type="AlphaFoldDB" id="D7MF69"/>
<dbReference type="HOGENOM" id="CLU_206139_0_0_1"/>
<keyword evidence="3" id="KW-1185">Reference proteome</keyword>
<dbReference type="SUPFAM" id="SSF54236">
    <property type="entry name" value="Ubiquitin-like"/>
    <property type="match status" value="1"/>
</dbReference>